<dbReference type="FunFam" id="3.30.300.30:FF:000008">
    <property type="entry name" value="2,3-dihydroxybenzoate-AMP ligase"/>
    <property type="match status" value="1"/>
</dbReference>
<keyword evidence="6" id="KW-1185">Reference proteome</keyword>
<name>A0A1T4VPV1_9BACT</name>
<dbReference type="Gene3D" id="3.40.50.12780">
    <property type="entry name" value="N-terminal domain of ligase-like"/>
    <property type="match status" value="1"/>
</dbReference>
<dbReference type="PANTHER" id="PTHR43767:SF1">
    <property type="entry name" value="NONRIBOSOMAL PEPTIDE SYNTHASE PES1 (EUROFUNG)-RELATED"/>
    <property type="match status" value="1"/>
</dbReference>
<evidence type="ECO:0000259" key="3">
    <source>
        <dbReference type="Pfam" id="PF00501"/>
    </source>
</evidence>
<dbReference type="PROSITE" id="PS00455">
    <property type="entry name" value="AMP_BINDING"/>
    <property type="match status" value="1"/>
</dbReference>
<gene>
    <name evidence="5" type="ORF">SAMN02745702_00737</name>
</gene>
<dbReference type="InterPro" id="IPR020845">
    <property type="entry name" value="AMP-binding_CS"/>
</dbReference>
<dbReference type="Pfam" id="PF13193">
    <property type="entry name" value="AMP-binding_C"/>
    <property type="match status" value="1"/>
</dbReference>
<evidence type="ECO:0000313" key="5">
    <source>
        <dbReference type="EMBL" id="SKA67004.1"/>
    </source>
</evidence>
<dbReference type="AlphaFoldDB" id="A0A1T4VPV1"/>
<organism evidence="5 6">
    <name type="scientific">Desulfobaculum bizertense DSM 18034</name>
    <dbReference type="NCBI Taxonomy" id="1121442"/>
    <lineage>
        <taxon>Bacteria</taxon>
        <taxon>Pseudomonadati</taxon>
        <taxon>Thermodesulfobacteriota</taxon>
        <taxon>Desulfovibrionia</taxon>
        <taxon>Desulfovibrionales</taxon>
        <taxon>Desulfovibrionaceae</taxon>
        <taxon>Desulfobaculum</taxon>
    </lineage>
</organism>
<dbReference type="InterPro" id="IPR025110">
    <property type="entry name" value="AMP-bd_C"/>
</dbReference>
<comment type="similarity">
    <text evidence="1">Belongs to the ATP-dependent AMP-binding enzyme family.</text>
</comment>
<evidence type="ECO:0000256" key="1">
    <source>
        <dbReference type="ARBA" id="ARBA00006432"/>
    </source>
</evidence>
<dbReference type="STRING" id="1121442.SAMN02745702_00737"/>
<dbReference type="Proteomes" id="UP000189733">
    <property type="component" value="Unassembled WGS sequence"/>
</dbReference>
<evidence type="ECO:0000313" key="6">
    <source>
        <dbReference type="Proteomes" id="UP000189733"/>
    </source>
</evidence>
<dbReference type="NCBIfam" id="NF005947">
    <property type="entry name" value="PRK08008.1"/>
    <property type="match status" value="1"/>
</dbReference>
<feature type="domain" description="AMP-binding enzyme C-terminal" evidence="4">
    <location>
        <begin position="436"/>
        <end position="511"/>
    </location>
</feature>
<dbReference type="InterPro" id="IPR042099">
    <property type="entry name" value="ANL_N_sf"/>
</dbReference>
<feature type="domain" description="AMP-dependent synthetase/ligase" evidence="3">
    <location>
        <begin position="15"/>
        <end position="385"/>
    </location>
</feature>
<evidence type="ECO:0000256" key="2">
    <source>
        <dbReference type="ARBA" id="ARBA00022598"/>
    </source>
</evidence>
<dbReference type="Gene3D" id="3.30.300.30">
    <property type="match status" value="1"/>
</dbReference>
<accession>A0A1T4VPV1</accession>
<dbReference type="PANTHER" id="PTHR43767">
    <property type="entry name" value="LONG-CHAIN-FATTY-ACID--COA LIGASE"/>
    <property type="match status" value="1"/>
</dbReference>
<dbReference type="RefSeq" id="WP_078684048.1">
    <property type="nucleotide sequence ID" value="NZ_FUYA01000002.1"/>
</dbReference>
<dbReference type="Pfam" id="PF00501">
    <property type="entry name" value="AMP-binding"/>
    <property type="match status" value="1"/>
</dbReference>
<evidence type="ECO:0000259" key="4">
    <source>
        <dbReference type="Pfam" id="PF13193"/>
    </source>
</evidence>
<keyword evidence="2 5" id="KW-0436">Ligase</keyword>
<dbReference type="SUPFAM" id="SSF56801">
    <property type="entry name" value="Acetyl-CoA synthetase-like"/>
    <property type="match status" value="1"/>
</dbReference>
<dbReference type="EMBL" id="FUYA01000002">
    <property type="protein sequence ID" value="SKA67004.1"/>
    <property type="molecule type" value="Genomic_DNA"/>
</dbReference>
<proteinExistence type="inferred from homology"/>
<dbReference type="InterPro" id="IPR000873">
    <property type="entry name" value="AMP-dep_synth/lig_dom"/>
</dbReference>
<dbReference type="GO" id="GO:0016878">
    <property type="term" value="F:acid-thiol ligase activity"/>
    <property type="evidence" value="ECO:0007669"/>
    <property type="project" value="UniProtKB-ARBA"/>
</dbReference>
<dbReference type="InterPro" id="IPR050237">
    <property type="entry name" value="ATP-dep_AMP-bd_enzyme"/>
</dbReference>
<protein>
    <submittedName>
        <fullName evidence="5">Crotonobetaine/carnitine-CoA ligase</fullName>
    </submittedName>
</protein>
<reference evidence="5 6" key="1">
    <citation type="submission" date="2017-02" db="EMBL/GenBank/DDBJ databases">
        <authorList>
            <person name="Peterson S.W."/>
        </authorList>
    </citation>
    <scope>NUCLEOTIDE SEQUENCE [LARGE SCALE GENOMIC DNA]</scope>
    <source>
        <strain evidence="5 6">DSM 18034</strain>
    </source>
</reference>
<dbReference type="InterPro" id="IPR045851">
    <property type="entry name" value="AMP-bd_C_sf"/>
</dbReference>
<dbReference type="CDD" id="cd05934">
    <property type="entry name" value="FACL_DitJ_like"/>
    <property type="match status" value="1"/>
</dbReference>
<dbReference type="OrthoDB" id="9801302at2"/>
<sequence length="538" mass="60514">MDSVGNKSLRHMWDELADTYGDKTALIFEDKAGNTREFSYSGFNREINRAANFFHALGIRKEDKVAVQMHNCPEFLLCWFGLAKIGAVMVPVNVHYLDSECAYILKKCDVKHVVIEREFLEVYSSLRHEKDLTIETIVVARERECVELDGAVNMTLGLGEQSETLDHVEPLTGDDVAEILFTSGTTSRPKGVVITHYNLVFAGMYTSWQCALRQDDRYLTMMPAFHIDFQCTAALPTFASGATFILLEKYSAHKFWNQICCYRATITECIPFMVRTLMLQPVKPWEKNHCLREVFFYLSLAKQEKDAFVERFNVRFLTSYGMTETIVGIVGDVPGKERRWPSIGKPGFGYEVKIMDEKGAELAPGNVGEICIKGVPGKTLLREYYNAPEATAKLLNADGWLRTGDNGYMDEDGYFYFVDRNLNMIKRSGENISGIEIENILVCHPKIMEAAVVGVPDTIHDEIVKAFVVVKAGETLSAEEVYDYCSAHIAKFKVPGSIEFTDSLPRSCAGKVQKHLLRQKSIAEGCTLVPGERCVAAH</sequence>